<comment type="subcellular location">
    <subcellularLocation>
        <location evidence="1">Membrane</location>
        <topology evidence="1">Multi-pass membrane protein</topology>
    </subcellularLocation>
</comment>
<protein>
    <recommendedName>
        <fullName evidence="10">LMBR1-like membrane protein</fullName>
    </recommendedName>
</protein>
<keyword evidence="4 7" id="KW-1133">Transmembrane helix</keyword>
<feature type="transmembrane region" description="Helical" evidence="7">
    <location>
        <begin position="378"/>
        <end position="399"/>
    </location>
</feature>
<name>A0ABP9Y8C4_9FUNG</name>
<feature type="compositionally biased region" description="Low complexity" evidence="6">
    <location>
        <begin position="683"/>
        <end position="694"/>
    </location>
</feature>
<evidence type="ECO:0000256" key="6">
    <source>
        <dbReference type="SAM" id="MobiDB-lite"/>
    </source>
</evidence>
<feature type="compositionally biased region" description="Polar residues" evidence="6">
    <location>
        <begin position="769"/>
        <end position="782"/>
    </location>
</feature>
<evidence type="ECO:0000256" key="3">
    <source>
        <dbReference type="ARBA" id="ARBA00022692"/>
    </source>
</evidence>
<proteinExistence type="inferred from homology"/>
<feature type="region of interest" description="Disordered" evidence="6">
    <location>
        <begin position="582"/>
        <end position="658"/>
    </location>
</feature>
<feature type="transmembrane region" description="Helical" evidence="7">
    <location>
        <begin position="508"/>
        <end position="529"/>
    </location>
</feature>
<reference evidence="8 9" key="1">
    <citation type="submission" date="2024-04" db="EMBL/GenBank/DDBJ databases">
        <title>genome sequences of Mucor flavus KT1a and Helicostylum pulchrum KT1b strains isolation_sourced from the surface of a dry-aged beef.</title>
        <authorList>
            <person name="Toyotome T."/>
            <person name="Hosono M."/>
            <person name="Torimaru M."/>
            <person name="Fukuda K."/>
            <person name="Mikami N."/>
        </authorList>
    </citation>
    <scope>NUCLEOTIDE SEQUENCE [LARGE SCALE GENOMIC DNA]</scope>
    <source>
        <strain evidence="8 9">KT1b</strain>
    </source>
</reference>
<dbReference type="Pfam" id="PF04791">
    <property type="entry name" value="LMBR1"/>
    <property type="match status" value="1"/>
</dbReference>
<feature type="transmembrane region" description="Helical" evidence="7">
    <location>
        <begin position="29"/>
        <end position="50"/>
    </location>
</feature>
<dbReference type="PANTHER" id="PTHR21355">
    <property type="entry name" value="G-PROTEIN COUPLED RECEPTOR-ASSOCIATED PROTEIN LMBRD2"/>
    <property type="match status" value="1"/>
</dbReference>
<feature type="compositionally biased region" description="Polar residues" evidence="6">
    <location>
        <begin position="633"/>
        <end position="643"/>
    </location>
</feature>
<organism evidence="8 9">
    <name type="scientific">Helicostylum pulchrum</name>
    <dbReference type="NCBI Taxonomy" id="562976"/>
    <lineage>
        <taxon>Eukaryota</taxon>
        <taxon>Fungi</taxon>
        <taxon>Fungi incertae sedis</taxon>
        <taxon>Mucoromycota</taxon>
        <taxon>Mucoromycotina</taxon>
        <taxon>Mucoromycetes</taxon>
        <taxon>Mucorales</taxon>
        <taxon>Mucorineae</taxon>
        <taxon>Mucoraceae</taxon>
        <taxon>Helicostylum</taxon>
    </lineage>
</organism>
<evidence type="ECO:0000313" key="8">
    <source>
        <dbReference type="EMBL" id="GAA5803224.1"/>
    </source>
</evidence>
<sequence>MDENTPNIPPPPDTTPLPNEPVLIHKSDWAPLIAATSLLFVIVIFTLSRFGNIKRQAWYVTVVCTIGWFFPFWIVFLLPLDLASTVHDDKKGRVPFAYVSQSFLFVAWRVIYWTSFCLTWLMIPMMQAYVNTGDFTIIKRLKSAVKVNVRFYSIYVVVGTIGLVYLVFGSGLTTREGIQSYVMAAANSWGLFLVIVFMGYGLISVPRSLWYSGSYDRHLHQHYANATRLKEECLDSELEFNELSKTMSAISRRTMMEIPEIRYCINTMVRRFPFVLHEAFSERNNSVTIPRDLTEDYLVKISRRMVLAIRIRDRKKALWNNLLDEAFYLQDIISNKDKSNRKFVSTLRYNNEETRWTKFISTMEWWWVLRISPNLYKLLAIIFSCISVCIIWSELVFNVRKPAIISIAYYALNACGTNYAALEIMAFLTLLYMCICVYSSLFKIRFFNLYLLIPNHHTDENSLLWFTGYMCKMMAPLCYNYINLAVDAPGVSKAVFTTFMGKADLIKFLGAFADWFPIIILIPSLSLLFNVQGRCLGFCGIKSPYEGGDDDNLNNRDDTEAGTGRLLDEDYEEGAKLIQEERRAREREINPSSRVITHTARNREYTNKKYHRVSPPDTLRTERDRRVDEILSGRSNQTQRYQDSSPSSSGSSVNESHNDLDSMKLKTSFGDTVKHKLGGLFGSSKSNSDNNTSSPQLTEPQSTNNNHSSSNNNNNNSNTGRVLGRPAASAVTNDNHRPYKNTGLEQDTNNNSNSSSRASSPNPFLMASTGINRQTNHNSNASPFARFDGSSRPSPTPPKNMFSDI</sequence>
<dbReference type="PANTHER" id="PTHR21355:SF0">
    <property type="entry name" value="G-PROTEIN COUPLED RECEPTOR-ASSOCIATED PROTEIN LMBRD2"/>
    <property type="match status" value="1"/>
</dbReference>
<evidence type="ECO:0000256" key="4">
    <source>
        <dbReference type="ARBA" id="ARBA00022989"/>
    </source>
</evidence>
<evidence type="ECO:0008006" key="10">
    <source>
        <dbReference type="Google" id="ProtNLM"/>
    </source>
</evidence>
<dbReference type="InterPro" id="IPR051584">
    <property type="entry name" value="GPCR-associated_LMBR1"/>
</dbReference>
<dbReference type="Proteomes" id="UP001476247">
    <property type="component" value="Unassembled WGS sequence"/>
</dbReference>
<feature type="transmembrane region" description="Helical" evidence="7">
    <location>
        <begin position="98"/>
        <end position="123"/>
    </location>
</feature>
<evidence type="ECO:0000256" key="1">
    <source>
        <dbReference type="ARBA" id="ARBA00004141"/>
    </source>
</evidence>
<evidence type="ECO:0000313" key="9">
    <source>
        <dbReference type="Proteomes" id="UP001476247"/>
    </source>
</evidence>
<evidence type="ECO:0000256" key="5">
    <source>
        <dbReference type="ARBA" id="ARBA00023136"/>
    </source>
</evidence>
<feature type="transmembrane region" description="Helical" evidence="7">
    <location>
        <begin position="149"/>
        <end position="168"/>
    </location>
</feature>
<feature type="transmembrane region" description="Helical" evidence="7">
    <location>
        <begin position="419"/>
        <end position="441"/>
    </location>
</feature>
<keyword evidence="5 7" id="KW-0472">Membrane</keyword>
<keyword evidence="9" id="KW-1185">Reference proteome</keyword>
<comment type="caution">
    <text evidence="8">The sequence shown here is derived from an EMBL/GenBank/DDBJ whole genome shotgun (WGS) entry which is preliminary data.</text>
</comment>
<accession>A0ABP9Y8C4</accession>
<dbReference type="InterPro" id="IPR006876">
    <property type="entry name" value="LMBR1-like_membr_prot"/>
</dbReference>
<feature type="compositionally biased region" description="Low complexity" evidence="6">
    <location>
        <begin position="644"/>
        <end position="655"/>
    </location>
</feature>
<feature type="compositionally biased region" description="Low complexity" evidence="6">
    <location>
        <begin position="749"/>
        <end position="762"/>
    </location>
</feature>
<dbReference type="EMBL" id="BAABUJ010000027">
    <property type="protein sequence ID" value="GAA5803224.1"/>
    <property type="molecule type" value="Genomic_DNA"/>
</dbReference>
<feature type="transmembrane region" description="Helical" evidence="7">
    <location>
        <begin position="57"/>
        <end position="78"/>
    </location>
</feature>
<gene>
    <name evidence="8" type="ORF">HPULCUR_008701</name>
</gene>
<evidence type="ECO:0000256" key="7">
    <source>
        <dbReference type="SAM" id="Phobius"/>
    </source>
</evidence>
<feature type="region of interest" description="Disordered" evidence="6">
    <location>
        <begin position="680"/>
        <end position="805"/>
    </location>
</feature>
<feature type="transmembrane region" description="Helical" evidence="7">
    <location>
        <begin position="180"/>
        <end position="203"/>
    </location>
</feature>
<feature type="compositionally biased region" description="Basic and acidic residues" evidence="6">
    <location>
        <begin position="619"/>
        <end position="631"/>
    </location>
</feature>
<evidence type="ECO:0000256" key="2">
    <source>
        <dbReference type="ARBA" id="ARBA00010487"/>
    </source>
</evidence>
<feature type="compositionally biased region" description="Low complexity" evidence="6">
    <location>
        <begin position="704"/>
        <end position="718"/>
    </location>
</feature>
<keyword evidence="3 7" id="KW-0812">Transmembrane</keyword>
<comment type="similarity">
    <text evidence="2">Belongs to the LIMR family.</text>
</comment>